<keyword evidence="1" id="KW-0472">Membrane</keyword>
<protein>
    <submittedName>
        <fullName evidence="2">Uncharacterized protein</fullName>
    </submittedName>
</protein>
<reference evidence="2 3" key="1">
    <citation type="submission" date="2024-02" db="EMBL/GenBank/DDBJ databases">
        <title>Deinococcus carri NBRC 110142.</title>
        <authorList>
            <person name="Ichikawa N."/>
            <person name="Katano-Makiyama Y."/>
            <person name="Hidaka K."/>
        </authorList>
    </citation>
    <scope>NUCLEOTIDE SEQUENCE [LARGE SCALE GENOMIC DNA]</scope>
    <source>
        <strain evidence="2 3">NBRC 110142</strain>
    </source>
</reference>
<dbReference type="EMBL" id="BAABRP010000030">
    <property type="protein sequence ID" value="GAA5514976.1"/>
    <property type="molecule type" value="Genomic_DNA"/>
</dbReference>
<dbReference type="RefSeq" id="WP_345468305.1">
    <property type="nucleotide sequence ID" value="NZ_BAABRP010000030.1"/>
</dbReference>
<feature type="transmembrane region" description="Helical" evidence="1">
    <location>
        <begin position="48"/>
        <end position="71"/>
    </location>
</feature>
<evidence type="ECO:0000256" key="1">
    <source>
        <dbReference type="SAM" id="Phobius"/>
    </source>
</evidence>
<comment type="caution">
    <text evidence="2">The sequence shown here is derived from an EMBL/GenBank/DDBJ whole genome shotgun (WGS) entry which is preliminary data.</text>
</comment>
<sequence length="171" mass="19016">MEFLRLIHGYQFNNALALLFPTPYALVTLILFLWSFGPAIKAQVRLGFLVWLRIVWALTLLPVVTGVILAVGGEKVPSATRASAAYLREHCPAVGDFSRYCLPVDPSRDWEHLMYTAFALLSLYVIEVLVKGRMIPHRTGLRFLPVATLFLYGCAYMVGRVAVFPGSTPGT</sequence>
<keyword evidence="1" id="KW-1133">Transmembrane helix</keyword>
<keyword evidence="3" id="KW-1185">Reference proteome</keyword>
<accession>A0ABP9WCV9</accession>
<evidence type="ECO:0000313" key="2">
    <source>
        <dbReference type="EMBL" id="GAA5514976.1"/>
    </source>
</evidence>
<gene>
    <name evidence="2" type="ORF">Dcar01_03740</name>
</gene>
<name>A0ABP9WCV9_9DEIO</name>
<organism evidence="2 3">
    <name type="scientific">Deinococcus carri</name>
    <dbReference type="NCBI Taxonomy" id="1211323"/>
    <lineage>
        <taxon>Bacteria</taxon>
        <taxon>Thermotogati</taxon>
        <taxon>Deinococcota</taxon>
        <taxon>Deinococci</taxon>
        <taxon>Deinococcales</taxon>
        <taxon>Deinococcaceae</taxon>
        <taxon>Deinococcus</taxon>
    </lineage>
</organism>
<feature type="transmembrane region" description="Helical" evidence="1">
    <location>
        <begin position="112"/>
        <end position="130"/>
    </location>
</feature>
<proteinExistence type="predicted"/>
<evidence type="ECO:0000313" key="3">
    <source>
        <dbReference type="Proteomes" id="UP001401887"/>
    </source>
</evidence>
<feature type="transmembrane region" description="Helical" evidence="1">
    <location>
        <begin position="142"/>
        <end position="163"/>
    </location>
</feature>
<keyword evidence="1" id="KW-0812">Transmembrane</keyword>
<dbReference type="Proteomes" id="UP001401887">
    <property type="component" value="Unassembled WGS sequence"/>
</dbReference>
<feature type="transmembrane region" description="Helical" evidence="1">
    <location>
        <begin position="15"/>
        <end position="36"/>
    </location>
</feature>